<organism evidence="1 2">
    <name type="scientific">Lacticaseibacillus suilingensis</name>
    <dbReference type="NCBI Taxonomy" id="2799577"/>
    <lineage>
        <taxon>Bacteria</taxon>
        <taxon>Bacillati</taxon>
        <taxon>Bacillota</taxon>
        <taxon>Bacilli</taxon>
        <taxon>Lactobacillales</taxon>
        <taxon>Lactobacillaceae</taxon>
        <taxon>Lacticaseibacillus</taxon>
    </lineage>
</organism>
<gene>
    <name evidence="1" type="ORF">ACFQ41_13120</name>
</gene>
<keyword evidence="1" id="KW-0547">Nucleotide-binding</keyword>
<comment type="caution">
    <text evidence="1">The sequence shown here is derived from an EMBL/GenBank/DDBJ whole genome shotgun (WGS) entry which is preliminary data.</text>
</comment>
<dbReference type="EMBL" id="JBHTOA010000059">
    <property type="protein sequence ID" value="MFD1400228.1"/>
    <property type="molecule type" value="Genomic_DNA"/>
</dbReference>
<reference evidence="2" key="1">
    <citation type="journal article" date="2019" name="Int. J. Syst. Evol. Microbiol.">
        <title>The Global Catalogue of Microorganisms (GCM) 10K type strain sequencing project: providing services to taxonomists for standard genome sequencing and annotation.</title>
        <authorList>
            <consortium name="The Broad Institute Genomics Platform"/>
            <consortium name="The Broad Institute Genome Sequencing Center for Infectious Disease"/>
            <person name="Wu L."/>
            <person name="Ma J."/>
        </authorList>
    </citation>
    <scope>NUCLEOTIDE SEQUENCE [LARGE SCALE GENOMIC DNA]</scope>
    <source>
        <strain evidence="2">CCM 9110</strain>
    </source>
</reference>
<dbReference type="GO" id="GO:0005524">
    <property type="term" value="F:ATP binding"/>
    <property type="evidence" value="ECO:0007669"/>
    <property type="project" value="UniProtKB-KW"/>
</dbReference>
<name>A0ABW4BJX2_9LACO</name>
<dbReference type="Gene3D" id="3.40.50.300">
    <property type="entry name" value="P-loop containing nucleotide triphosphate hydrolases"/>
    <property type="match status" value="2"/>
</dbReference>
<proteinExistence type="predicted"/>
<keyword evidence="1" id="KW-0067">ATP-binding</keyword>
<dbReference type="RefSeq" id="WP_204119694.1">
    <property type="nucleotide sequence ID" value="NZ_BOLV01000022.1"/>
</dbReference>
<evidence type="ECO:0000313" key="2">
    <source>
        <dbReference type="Proteomes" id="UP001597199"/>
    </source>
</evidence>
<evidence type="ECO:0000313" key="1">
    <source>
        <dbReference type="EMBL" id="MFD1400228.1"/>
    </source>
</evidence>
<dbReference type="Proteomes" id="UP001597199">
    <property type="component" value="Unassembled WGS sequence"/>
</dbReference>
<keyword evidence="2" id="KW-1185">Reference proteome</keyword>
<sequence length="635" mass="72305">MKKNKKLDDTFVYNIQPQGGIDTRNEYYTRLGNVYLACVHVYEIPDTFTDFWLKEITSINGVTVTVDYFTNQNINYKRRIEGSVTELEVQRNHANTTTERDLIDQELDPLRDLSIALNKQGEVIKQVHIRVYVYASTLEELNTKVNRVIGRLDSGAYQGAVFLDENADEYQSMFLPITAQRQLRSHREGLPLSGQVMGLGFAHNQTSLADPYGSYFGYTPTGGTVYWDMFRVTQQRTYYNTFLSGDLGSGKSTSIKKMLWERAIRGDMVRVFDRSGEFADLVHRFRGTVINLDGSQGMINMFQVYPTAVDEKTADVDVTASYRAHIGNLSIKYRLVDSDADARTASVFGTLCDQYYKSNGYLDKGAAPITSLASEDYPTLSDIVAYIEERRREEPDDQMAKYYNTILLTLRRLATMYGQLFDGHSSLPPLQDVQLVSYQLDTIDQMEEGIQDLAIYNAIMDSYNNCMAVGRREKKAYDHREKSLDDVQHWLIIVDECHTILNTDKAFAADFFVKLMSEDRKMFGAIVLATQRLERMFPNGSNVSDRDMVKAVNSLNQIYSLCQYKVLLKHDISTIQTAKNPGILRRLFGGIMTEQDFATIPNFDKGECYLLTGPSKLHMQFQVTDDELRDFAGGA</sequence>
<dbReference type="InterPro" id="IPR027417">
    <property type="entry name" value="P-loop_NTPase"/>
</dbReference>
<dbReference type="SUPFAM" id="SSF52540">
    <property type="entry name" value="P-loop containing nucleoside triphosphate hydrolases"/>
    <property type="match status" value="1"/>
</dbReference>
<protein>
    <submittedName>
        <fullName evidence="1">ATP-binding protein</fullName>
    </submittedName>
</protein>
<accession>A0ABW4BJX2</accession>